<dbReference type="RefSeq" id="WP_346023758.1">
    <property type="nucleotide sequence ID" value="NZ_BAAADA010000022.1"/>
</dbReference>
<dbReference type="EMBL" id="BAAADA010000022">
    <property type="protein sequence ID" value="GAA0475429.1"/>
    <property type="molecule type" value="Genomic_DNA"/>
</dbReference>
<gene>
    <name evidence="2" type="ORF">GCM10008936_02350</name>
</gene>
<evidence type="ECO:0000313" key="3">
    <source>
        <dbReference type="Proteomes" id="UP001410648"/>
    </source>
</evidence>
<name>A0ABP3KB45_9LACT</name>
<evidence type="ECO:0000259" key="1">
    <source>
        <dbReference type="Pfam" id="PF10057"/>
    </source>
</evidence>
<proteinExistence type="predicted"/>
<dbReference type="Pfam" id="PF10057">
    <property type="entry name" value="MpsC"/>
    <property type="match status" value="1"/>
</dbReference>
<reference evidence="3" key="1">
    <citation type="journal article" date="2019" name="Int. J. Syst. Evol. Microbiol.">
        <title>The Global Catalogue of Microorganisms (GCM) 10K type strain sequencing project: providing services to taxonomists for standard genome sequencing and annotation.</title>
        <authorList>
            <consortium name="The Broad Institute Genomics Platform"/>
            <consortium name="The Broad Institute Genome Sequencing Center for Infectious Disease"/>
            <person name="Wu L."/>
            <person name="Ma J."/>
        </authorList>
    </citation>
    <scope>NUCLEOTIDE SEQUENCE [LARGE SCALE GENOMIC DNA]</scope>
    <source>
        <strain evidence="3">JCM 14232</strain>
    </source>
</reference>
<accession>A0ABP3KB45</accession>
<feature type="domain" description="Na+-translocating membrane potential-generating system MpsC" evidence="1">
    <location>
        <begin position="8"/>
        <end position="117"/>
    </location>
</feature>
<organism evidence="2 3">
    <name type="scientific">Alkalibacterium indicireducens</name>
    <dbReference type="NCBI Taxonomy" id="398758"/>
    <lineage>
        <taxon>Bacteria</taxon>
        <taxon>Bacillati</taxon>
        <taxon>Bacillota</taxon>
        <taxon>Bacilli</taxon>
        <taxon>Lactobacillales</taxon>
        <taxon>Carnobacteriaceae</taxon>
        <taxon>Alkalibacterium</taxon>
    </lineage>
</organism>
<evidence type="ECO:0000313" key="2">
    <source>
        <dbReference type="EMBL" id="GAA0475429.1"/>
    </source>
</evidence>
<comment type="caution">
    <text evidence="2">The sequence shown here is derived from an EMBL/GenBank/DDBJ whole genome shotgun (WGS) entry which is preliminary data.</text>
</comment>
<keyword evidence="3" id="KW-1185">Reference proteome</keyword>
<sequence>MIGGTTITKGQLEAEISKALTLWEKDFLGRGSVTVKTDILRDMVIVVLRGILTPAEYKVCQTSEGILSIKKVRADLVEAGRDMLGEIIKEKTGEEVITFHTDISTKTGERVMIFKLSGDLEKKLMS</sequence>
<dbReference type="InterPro" id="IPR018745">
    <property type="entry name" value="MpsC"/>
</dbReference>
<protein>
    <submittedName>
        <fullName evidence="2">DUF2294 domain-containing protein</fullName>
    </submittedName>
</protein>
<dbReference type="Proteomes" id="UP001410648">
    <property type="component" value="Unassembled WGS sequence"/>
</dbReference>